<dbReference type="PANTHER" id="PTHR43442">
    <property type="entry name" value="GLUCONOKINASE-RELATED"/>
    <property type="match status" value="1"/>
</dbReference>
<comment type="similarity">
    <text evidence="2 9">Belongs to the gluconokinase GntK/GntV family.</text>
</comment>
<dbReference type="GO" id="GO:0005975">
    <property type="term" value="P:carbohydrate metabolic process"/>
    <property type="evidence" value="ECO:0007669"/>
    <property type="project" value="InterPro"/>
</dbReference>
<evidence type="ECO:0000313" key="10">
    <source>
        <dbReference type="EMBL" id="TFK53545.1"/>
    </source>
</evidence>
<keyword evidence="7 9" id="KW-0067">ATP-binding</keyword>
<dbReference type="CDD" id="cd02021">
    <property type="entry name" value="GntK"/>
    <property type="match status" value="1"/>
</dbReference>
<gene>
    <name evidence="10" type="ORF">OE88DRAFT_1806445</name>
</gene>
<dbReference type="GO" id="GO:0005737">
    <property type="term" value="C:cytoplasm"/>
    <property type="evidence" value="ECO:0007669"/>
    <property type="project" value="TreeGrafter"/>
</dbReference>
<dbReference type="EMBL" id="ML213507">
    <property type="protein sequence ID" value="TFK53545.1"/>
    <property type="molecule type" value="Genomic_DNA"/>
</dbReference>
<evidence type="ECO:0000256" key="4">
    <source>
        <dbReference type="ARBA" id="ARBA00022679"/>
    </source>
</evidence>
<proteinExistence type="inferred from homology"/>
<sequence length="210" mass="23399">MADKDVPQPKENHPMLIVVMGVCGTGKTTLATAISKHLGMPYIEGDDLHPKANIDKMSAGHPLNDADREPWLELIRTTTEHIAVEQETDEAHTSRRGIVVTCSALKKYYRDILRGTYKPKSLPDHLDPPHPKTLPTYFVFIKGDRELLKDRMEKRKGHYMKVGMLDSQLRDLESPEGEDGAVVVHAEDSTEKQLADALEGLGRLAGPLET</sequence>
<dbReference type="OrthoDB" id="275177at2759"/>
<reference evidence="10 11" key="1">
    <citation type="journal article" date="2019" name="Nat. Ecol. Evol.">
        <title>Megaphylogeny resolves global patterns of mushroom evolution.</title>
        <authorList>
            <person name="Varga T."/>
            <person name="Krizsan K."/>
            <person name="Foldi C."/>
            <person name="Dima B."/>
            <person name="Sanchez-Garcia M."/>
            <person name="Sanchez-Ramirez S."/>
            <person name="Szollosi G.J."/>
            <person name="Szarkandi J.G."/>
            <person name="Papp V."/>
            <person name="Albert L."/>
            <person name="Andreopoulos W."/>
            <person name="Angelini C."/>
            <person name="Antonin V."/>
            <person name="Barry K.W."/>
            <person name="Bougher N.L."/>
            <person name="Buchanan P."/>
            <person name="Buyck B."/>
            <person name="Bense V."/>
            <person name="Catcheside P."/>
            <person name="Chovatia M."/>
            <person name="Cooper J."/>
            <person name="Damon W."/>
            <person name="Desjardin D."/>
            <person name="Finy P."/>
            <person name="Geml J."/>
            <person name="Haridas S."/>
            <person name="Hughes K."/>
            <person name="Justo A."/>
            <person name="Karasinski D."/>
            <person name="Kautmanova I."/>
            <person name="Kiss B."/>
            <person name="Kocsube S."/>
            <person name="Kotiranta H."/>
            <person name="LaButti K.M."/>
            <person name="Lechner B.E."/>
            <person name="Liimatainen K."/>
            <person name="Lipzen A."/>
            <person name="Lukacs Z."/>
            <person name="Mihaltcheva S."/>
            <person name="Morgado L.N."/>
            <person name="Niskanen T."/>
            <person name="Noordeloos M.E."/>
            <person name="Ohm R.A."/>
            <person name="Ortiz-Santana B."/>
            <person name="Ovrebo C."/>
            <person name="Racz N."/>
            <person name="Riley R."/>
            <person name="Savchenko A."/>
            <person name="Shiryaev A."/>
            <person name="Soop K."/>
            <person name="Spirin V."/>
            <person name="Szebenyi C."/>
            <person name="Tomsovsky M."/>
            <person name="Tulloss R.E."/>
            <person name="Uehling J."/>
            <person name="Grigoriev I.V."/>
            <person name="Vagvolgyi C."/>
            <person name="Papp T."/>
            <person name="Martin F.M."/>
            <person name="Miettinen O."/>
            <person name="Hibbett D.S."/>
            <person name="Nagy L.G."/>
        </authorList>
    </citation>
    <scope>NUCLEOTIDE SEQUENCE [LARGE SCALE GENOMIC DNA]</scope>
    <source>
        <strain evidence="10 11">OMC1185</strain>
    </source>
</reference>
<dbReference type="Pfam" id="PF13238">
    <property type="entry name" value="AAA_18"/>
    <property type="match status" value="1"/>
</dbReference>
<protein>
    <recommendedName>
        <fullName evidence="3 9">Gluconokinase</fullName>
        <ecNumber evidence="3 9">2.7.1.12</ecNumber>
    </recommendedName>
</protein>
<keyword evidence="11" id="KW-1185">Reference proteome</keyword>
<evidence type="ECO:0000256" key="8">
    <source>
        <dbReference type="ARBA" id="ARBA00048090"/>
    </source>
</evidence>
<dbReference type="PANTHER" id="PTHR43442:SF3">
    <property type="entry name" value="GLUCONOKINASE-RELATED"/>
    <property type="match status" value="1"/>
</dbReference>
<dbReference type="GO" id="GO:0005524">
    <property type="term" value="F:ATP binding"/>
    <property type="evidence" value="ECO:0007669"/>
    <property type="project" value="UniProtKB-KW"/>
</dbReference>
<dbReference type="SUPFAM" id="SSF52540">
    <property type="entry name" value="P-loop containing nucleoside triphosphate hydrolases"/>
    <property type="match status" value="1"/>
</dbReference>
<dbReference type="Gene3D" id="3.40.50.300">
    <property type="entry name" value="P-loop containing nucleotide triphosphate hydrolases"/>
    <property type="match status" value="1"/>
</dbReference>
<dbReference type="EC" id="2.7.1.12" evidence="3 9"/>
<dbReference type="AlphaFoldDB" id="A0A5C3N8W5"/>
<evidence type="ECO:0000256" key="5">
    <source>
        <dbReference type="ARBA" id="ARBA00022741"/>
    </source>
</evidence>
<evidence type="ECO:0000256" key="2">
    <source>
        <dbReference type="ARBA" id="ARBA00008420"/>
    </source>
</evidence>
<dbReference type="NCBIfam" id="TIGR01313">
    <property type="entry name" value="therm_gnt_kin"/>
    <property type="match status" value="1"/>
</dbReference>
<dbReference type="STRING" id="5364.A0A5C3N8W5"/>
<organism evidence="10 11">
    <name type="scientific">Heliocybe sulcata</name>
    <dbReference type="NCBI Taxonomy" id="5364"/>
    <lineage>
        <taxon>Eukaryota</taxon>
        <taxon>Fungi</taxon>
        <taxon>Dikarya</taxon>
        <taxon>Basidiomycota</taxon>
        <taxon>Agaricomycotina</taxon>
        <taxon>Agaricomycetes</taxon>
        <taxon>Gloeophyllales</taxon>
        <taxon>Gloeophyllaceae</taxon>
        <taxon>Heliocybe</taxon>
    </lineage>
</organism>
<evidence type="ECO:0000313" key="11">
    <source>
        <dbReference type="Proteomes" id="UP000305948"/>
    </source>
</evidence>
<accession>A0A5C3N8W5</accession>
<name>A0A5C3N8W5_9AGAM</name>
<dbReference type="UniPathway" id="UPA00792"/>
<comment type="catalytic activity">
    <reaction evidence="8 9">
        <text>D-gluconate + ATP = 6-phospho-D-gluconate + ADP + H(+)</text>
        <dbReference type="Rhea" id="RHEA:19433"/>
        <dbReference type="ChEBI" id="CHEBI:15378"/>
        <dbReference type="ChEBI" id="CHEBI:18391"/>
        <dbReference type="ChEBI" id="CHEBI:30616"/>
        <dbReference type="ChEBI" id="CHEBI:58759"/>
        <dbReference type="ChEBI" id="CHEBI:456216"/>
        <dbReference type="EC" id="2.7.1.12"/>
    </reaction>
</comment>
<evidence type="ECO:0000256" key="9">
    <source>
        <dbReference type="RuleBase" id="RU363066"/>
    </source>
</evidence>
<evidence type="ECO:0000256" key="1">
    <source>
        <dbReference type="ARBA" id="ARBA00004875"/>
    </source>
</evidence>
<keyword evidence="6 9" id="KW-0418">Kinase</keyword>
<dbReference type="Proteomes" id="UP000305948">
    <property type="component" value="Unassembled WGS sequence"/>
</dbReference>
<dbReference type="InterPro" id="IPR027417">
    <property type="entry name" value="P-loop_NTPase"/>
</dbReference>
<dbReference type="InterPro" id="IPR006001">
    <property type="entry name" value="Therm_gnt_kin"/>
</dbReference>
<comment type="pathway">
    <text evidence="1 9">Carbohydrate acid metabolism; D-gluconate degradation.</text>
</comment>
<evidence type="ECO:0000256" key="3">
    <source>
        <dbReference type="ARBA" id="ARBA00012054"/>
    </source>
</evidence>
<dbReference type="GO" id="GO:0046316">
    <property type="term" value="F:gluconokinase activity"/>
    <property type="evidence" value="ECO:0007669"/>
    <property type="project" value="UniProtKB-EC"/>
</dbReference>
<evidence type="ECO:0000256" key="7">
    <source>
        <dbReference type="ARBA" id="ARBA00022840"/>
    </source>
</evidence>
<evidence type="ECO:0000256" key="6">
    <source>
        <dbReference type="ARBA" id="ARBA00022777"/>
    </source>
</evidence>
<keyword evidence="4 9" id="KW-0808">Transferase</keyword>
<keyword evidence="5 9" id="KW-0547">Nucleotide-binding</keyword>